<organism evidence="1 2">
    <name type="scientific">Streptomyces nigrescens</name>
    <dbReference type="NCBI Taxonomy" id="1920"/>
    <lineage>
        <taxon>Bacteria</taxon>
        <taxon>Bacillati</taxon>
        <taxon>Actinomycetota</taxon>
        <taxon>Actinomycetes</taxon>
        <taxon>Kitasatosporales</taxon>
        <taxon>Streptomycetaceae</taxon>
        <taxon>Streptomyces</taxon>
    </lineage>
</organism>
<proteinExistence type="predicted"/>
<name>A0ABM8A8W6_STRNI</name>
<keyword evidence="2" id="KW-1185">Reference proteome</keyword>
<geneLocation type="plasmid" evidence="1 2">
    <name>SNP1</name>
</geneLocation>
<dbReference type="Proteomes" id="UP001059597">
    <property type="component" value="Plasmid SNP1"/>
</dbReference>
<evidence type="ECO:0008006" key="3">
    <source>
        <dbReference type="Google" id="ProtNLM"/>
    </source>
</evidence>
<reference evidence="1" key="1">
    <citation type="submission" date="2022-06" db="EMBL/GenBank/DDBJ databases">
        <title>Complete genome sequence of Streptomyces nigrescens HEK616.</title>
        <authorList>
            <person name="Asamizu S."/>
            <person name="Onaka H."/>
        </authorList>
    </citation>
    <scope>NUCLEOTIDE SEQUENCE</scope>
    <source>
        <strain evidence="1">HEK616</strain>
        <plasmid evidence="1">SNP1</plasmid>
    </source>
</reference>
<accession>A0ABM8A8W6</accession>
<protein>
    <recommendedName>
        <fullName evidence="3">Transposase</fullName>
    </recommendedName>
</protein>
<evidence type="ECO:0000313" key="2">
    <source>
        <dbReference type="Proteomes" id="UP001059597"/>
    </source>
</evidence>
<sequence>MPGWQPGDDLMRLYLRRVKYIDNRPTPPASGCRPVTAYEFRFTQRCQLLVVVLLRQNQSE</sequence>
<keyword evidence="1" id="KW-0614">Plasmid</keyword>
<evidence type="ECO:0000313" key="1">
    <source>
        <dbReference type="EMBL" id="BDM74975.1"/>
    </source>
</evidence>
<dbReference type="EMBL" id="AP026074">
    <property type="protein sequence ID" value="BDM74975.1"/>
    <property type="molecule type" value="Genomic_DNA"/>
</dbReference>
<gene>
    <name evidence="1" type="ORF">HEK616_84620</name>
</gene>